<dbReference type="InterPro" id="IPR002641">
    <property type="entry name" value="PNPLA_dom"/>
</dbReference>
<proteinExistence type="predicted"/>
<keyword evidence="7" id="KW-1185">Reference proteome</keyword>
<dbReference type="PANTHER" id="PTHR14226:SF57">
    <property type="entry name" value="BLR7027 PROTEIN"/>
    <property type="match status" value="1"/>
</dbReference>
<gene>
    <name evidence="6" type="ORF">GCM10023349_14260</name>
</gene>
<sequence>MTLRRGLVLGGGGITGIAWETGLLFGLQELGVDVTEADAVVGTSAGSVVGAQVTTGNTLADLYAYQVSTPRPAPLASIGPGVMVGFAWSMLRARGELEAFGRLVGQWAVRRAAAGRTPTVEERFAAIRERLPVQEWAGDGRLLVTAVDATSGALRVFDGSDGVSLVEAVAASCAVPGVYPPVPIDGRPYIDGGARSGSNADLLADCDRVLAFTPVDRAFGPMRTAGQLLGSVPHLVVSPDADSVAAIGKNVLDPARRPASARAGFAQATAVAPLAREIWS</sequence>
<dbReference type="SUPFAM" id="SSF52151">
    <property type="entry name" value="FabD/lysophospholipase-like"/>
    <property type="match status" value="1"/>
</dbReference>
<dbReference type="PANTHER" id="PTHR14226">
    <property type="entry name" value="NEUROPATHY TARGET ESTERASE/SWISS CHEESE D.MELANOGASTER"/>
    <property type="match status" value="1"/>
</dbReference>
<dbReference type="InterPro" id="IPR016035">
    <property type="entry name" value="Acyl_Trfase/lysoPLipase"/>
</dbReference>
<dbReference type="Pfam" id="PF01734">
    <property type="entry name" value="Patatin"/>
    <property type="match status" value="1"/>
</dbReference>
<dbReference type="Gene3D" id="3.40.1090.10">
    <property type="entry name" value="Cytosolic phospholipase A2 catalytic domain"/>
    <property type="match status" value="2"/>
</dbReference>
<organism evidence="6 7">
    <name type="scientific">Nocardioides conyzicola</name>
    <dbReference type="NCBI Taxonomy" id="1651781"/>
    <lineage>
        <taxon>Bacteria</taxon>
        <taxon>Bacillati</taxon>
        <taxon>Actinomycetota</taxon>
        <taxon>Actinomycetes</taxon>
        <taxon>Propionibacteriales</taxon>
        <taxon>Nocardioidaceae</taxon>
        <taxon>Nocardioides</taxon>
    </lineage>
</organism>
<feature type="domain" description="PNPLA" evidence="5">
    <location>
        <begin position="7"/>
        <end position="205"/>
    </location>
</feature>
<protein>
    <submittedName>
        <fullName evidence="6">Patatin-like phospholipase family protein</fullName>
    </submittedName>
</protein>
<evidence type="ECO:0000256" key="2">
    <source>
        <dbReference type="ARBA" id="ARBA00022963"/>
    </source>
</evidence>
<dbReference type="Proteomes" id="UP001499974">
    <property type="component" value="Unassembled WGS sequence"/>
</dbReference>
<dbReference type="PROSITE" id="PS51635">
    <property type="entry name" value="PNPLA"/>
    <property type="match status" value="1"/>
</dbReference>
<reference evidence="7" key="1">
    <citation type="journal article" date="2019" name="Int. J. Syst. Evol. Microbiol.">
        <title>The Global Catalogue of Microorganisms (GCM) 10K type strain sequencing project: providing services to taxonomists for standard genome sequencing and annotation.</title>
        <authorList>
            <consortium name="The Broad Institute Genomics Platform"/>
            <consortium name="The Broad Institute Genome Sequencing Center for Infectious Disease"/>
            <person name="Wu L."/>
            <person name="Ma J."/>
        </authorList>
    </citation>
    <scope>NUCLEOTIDE SEQUENCE [LARGE SCALE GENOMIC DNA]</scope>
    <source>
        <strain evidence="7">JCM 18531</strain>
    </source>
</reference>
<evidence type="ECO:0000256" key="3">
    <source>
        <dbReference type="ARBA" id="ARBA00023098"/>
    </source>
</evidence>
<evidence type="ECO:0000313" key="6">
    <source>
        <dbReference type="EMBL" id="GAA4699149.1"/>
    </source>
</evidence>
<name>A0ABP8X3E3_9ACTN</name>
<feature type="short sequence motif" description="DGA/G" evidence="4">
    <location>
        <begin position="191"/>
        <end position="193"/>
    </location>
</feature>
<dbReference type="InterPro" id="IPR050301">
    <property type="entry name" value="NTE"/>
</dbReference>
<evidence type="ECO:0000259" key="5">
    <source>
        <dbReference type="PROSITE" id="PS51635"/>
    </source>
</evidence>
<keyword evidence="3 4" id="KW-0443">Lipid metabolism</keyword>
<keyword evidence="1 4" id="KW-0378">Hydrolase</keyword>
<feature type="short sequence motif" description="GXSXG" evidence="4">
    <location>
        <begin position="42"/>
        <end position="46"/>
    </location>
</feature>
<dbReference type="EMBL" id="BAABKM010000002">
    <property type="protein sequence ID" value="GAA4699149.1"/>
    <property type="molecule type" value="Genomic_DNA"/>
</dbReference>
<feature type="short sequence motif" description="GXGXXG" evidence="4">
    <location>
        <begin position="11"/>
        <end position="16"/>
    </location>
</feature>
<dbReference type="RefSeq" id="WP_345520553.1">
    <property type="nucleotide sequence ID" value="NZ_BAABKM010000002.1"/>
</dbReference>
<evidence type="ECO:0000313" key="7">
    <source>
        <dbReference type="Proteomes" id="UP001499974"/>
    </source>
</evidence>
<accession>A0ABP8X3E3</accession>
<feature type="active site" description="Nucleophile" evidence="4">
    <location>
        <position position="44"/>
    </location>
</feature>
<feature type="active site" description="Proton acceptor" evidence="4">
    <location>
        <position position="191"/>
    </location>
</feature>
<evidence type="ECO:0000256" key="4">
    <source>
        <dbReference type="PROSITE-ProRule" id="PRU01161"/>
    </source>
</evidence>
<comment type="caution">
    <text evidence="6">The sequence shown here is derived from an EMBL/GenBank/DDBJ whole genome shotgun (WGS) entry which is preliminary data.</text>
</comment>
<evidence type="ECO:0000256" key="1">
    <source>
        <dbReference type="ARBA" id="ARBA00022801"/>
    </source>
</evidence>
<keyword evidence="2 4" id="KW-0442">Lipid degradation</keyword>